<dbReference type="GO" id="GO:0005737">
    <property type="term" value="C:cytoplasm"/>
    <property type="evidence" value="ECO:0007669"/>
    <property type="project" value="UniProtKB-ARBA"/>
</dbReference>
<evidence type="ECO:0000256" key="3">
    <source>
        <dbReference type="ARBA" id="ARBA00022679"/>
    </source>
</evidence>
<dbReference type="InterPro" id="IPR011989">
    <property type="entry name" value="ARM-like"/>
</dbReference>
<evidence type="ECO:0000256" key="5">
    <source>
        <dbReference type="ARBA" id="ARBA00022741"/>
    </source>
</evidence>
<evidence type="ECO:0000256" key="7">
    <source>
        <dbReference type="ARBA" id="ARBA00022840"/>
    </source>
</evidence>
<evidence type="ECO:0000313" key="12">
    <source>
        <dbReference type="EnsemblProtists" id="PYU1_T005827"/>
    </source>
</evidence>
<evidence type="ECO:0000256" key="9">
    <source>
        <dbReference type="ARBA" id="ARBA00048679"/>
    </source>
</evidence>
<dbReference type="InterPro" id="IPR017441">
    <property type="entry name" value="Protein_kinase_ATP_BS"/>
</dbReference>
<dbReference type="SMART" id="SM00220">
    <property type="entry name" value="S_TKc"/>
    <property type="match status" value="1"/>
</dbReference>
<dbReference type="GO" id="GO:0004674">
    <property type="term" value="F:protein serine/threonine kinase activity"/>
    <property type="evidence" value="ECO:0007669"/>
    <property type="project" value="UniProtKB-KW"/>
</dbReference>
<dbReference type="PANTHER" id="PTHR22983:SF6">
    <property type="entry name" value="SERINE_THREONINE-PROTEIN KINASE 36"/>
    <property type="match status" value="1"/>
</dbReference>
<sequence length="1001" mass="111477">MEQYHILERIGEGSFGKVYRGRRKYSGHIVALKFVTKRGKNAKELQNLREETLRSIRMRGNSTEFYGAVTSIMHTQYRALMAFLKSIDSATSIASIITTRSHMHAFLESLMTECQSEEVDGPLSGIVYQVVRCCMMFTTIINAVDSDSQLTKNIDYRDFCKGDINAVSTLLKLKSARMFNAHSKTLKWLGSMLDRSTNLTIFLEQVHPSGVIETLCEVLHTSEASRSPGGRISKGGRDLGLFAAFALSTFVQPDGKNWGPLHSFPIVMLMSQANESVHQANVKDVKHLFKLRVKIHSEVVTQLLKNGLCELISLLFGELSDRTHKKSNHDEEGEDDDDDNDDDQSSICCILKILVHACRSSVPFSKKLPHAQTSSRLSTNKGVISILLSGVTSKAFRGVELYFAVELLAVILHRSVLSKAQVWICSKALYPLFCESQDAALLSTLSSFYSDAIESDAIDETIANEGHEDEYDEELWNFLARGFLPKHCSDAVFRLFEHQQFSSLSESERNAKLQMLSCYNIRAQGLVDSGVVLLLRVASKAGKQAAPNAKAQGGSSSETKSLEIESFVEAFEQDSAWKILNNLLVTGGNDLLSPWGLFCFLKLMRIVREIECSDAWMETVINESLIPHLVNLLELKHITYLFRWPDTVGGGSNAVKALVHAIVKVLGIPFMHSVSEELLVGTQEILYDVDCVQKLLGVLRFVFSTKEFHLEASVLELPMSFLSRLITSSEHFGVQFVRADGMAIIEECGMLRSKCSPSLIIDTILIISQLARSSQEHYDCILRANLVPEFRKLVQHPEPMVRAKSLNCIGNLCRHSTLFYEQFVAPIAGSTSLLDGVVRRLADSDSYVRRFACFAIGNAAFHNNSLYSALQPAIPLLIQNLHDSEEKTRSNAGGALGNLVRNSDELCAELCTRQAPLELFELAMTDSSIASRRIVLFSLGNFCVYSQCFEAILQAKPAFVNQLERLYDEIESDEVSKKNIRRILSKIDGLGVDRSSGGYVS</sequence>
<protein>
    <recommendedName>
        <fullName evidence="1">non-specific serine/threonine protein kinase</fullName>
        <ecNumber evidence="1">2.7.11.1</ecNumber>
    </recommendedName>
</protein>
<dbReference type="SUPFAM" id="SSF48371">
    <property type="entry name" value="ARM repeat"/>
    <property type="match status" value="1"/>
</dbReference>
<dbReference type="InterPro" id="IPR016024">
    <property type="entry name" value="ARM-type_fold"/>
</dbReference>
<dbReference type="Pfam" id="PF02985">
    <property type="entry name" value="HEAT"/>
    <property type="match status" value="1"/>
</dbReference>
<dbReference type="PROSITE" id="PS00107">
    <property type="entry name" value="PROTEIN_KINASE_ATP"/>
    <property type="match status" value="1"/>
</dbReference>
<dbReference type="VEuPathDB" id="FungiDB:PYU1_G005815"/>
<reference evidence="13" key="1">
    <citation type="journal article" date="2010" name="Genome Biol.">
        <title>Genome sequence of the necrotrophic plant pathogen Pythium ultimum reveals original pathogenicity mechanisms and effector repertoire.</title>
        <authorList>
            <person name="Levesque C.A."/>
            <person name="Brouwer H."/>
            <person name="Cano L."/>
            <person name="Hamilton J.P."/>
            <person name="Holt C."/>
            <person name="Huitema E."/>
            <person name="Raffaele S."/>
            <person name="Robideau G.P."/>
            <person name="Thines M."/>
            <person name="Win J."/>
            <person name="Zerillo M.M."/>
            <person name="Beakes G.W."/>
            <person name="Boore J.L."/>
            <person name="Busam D."/>
            <person name="Dumas B."/>
            <person name="Ferriera S."/>
            <person name="Fuerstenberg S.I."/>
            <person name="Gachon C.M."/>
            <person name="Gaulin E."/>
            <person name="Govers F."/>
            <person name="Grenville-Briggs L."/>
            <person name="Horner N."/>
            <person name="Hostetler J."/>
            <person name="Jiang R.H."/>
            <person name="Johnson J."/>
            <person name="Krajaejun T."/>
            <person name="Lin H."/>
            <person name="Meijer H.J."/>
            <person name="Moore B."/>
            <person name="Morris P."/>
            <person name="Phuntmart V."/>
            <person name="Puiu D."/>
            <person name="Shetty J."/>
            <person name="Stajich J.E."/>
            <person name="Tripathy S."/>
            <person name="Wawra S."/>
            <person name="van West P."/>
            <person name="Whitty B.R."/>
            <person name="Coutinho P.M."/>
            <person name="Henrissat B."/>
            <person name="Martin F."/>
            <person name="Thomas P.D."/>
            <person name="Tyler B.M."/>
            <person name="De Vries R.P."/>
            <person name="Kamoun S."/>
            <person name="Yandell M."/>
            <person name="Tisserat N."/>
            <person name="Buell C.R."/>
        </authorList>
    </citation>
    <scope>NUCLEOTIDE SEQUENCE</scope>
    <source>
        <strain evidence="13">DAOM:BR144</strain>
    </source>
</reference>
<evidence type="ECO:0000256" key="6">
    <source>
        <dbReference type="ARBA" id="ARBA00022777"/>
    </source>
</evidence>
<dbReference type="PANTHER" id="PTHR22983">
    <property type="entry name" value="PROTEIN KINASE RELATED"/>
    <property type="match status" value="1"/>
</dbReference>
<dbReference type="OMA" id="YSGHIVA"/>
<dbReference type="GO" id="GO:0005524">
    <property type="term" value="F:ATP binding"/>
    <property type="evidence" value="ECO:0007669"/>
    <property type="project" value="UniProtKB-UniRule"/>
</dbReference>
<dbReference type="Pfam" id="PF13513">
    <property type="entry name" value="HEAT_EZ"/>
    <property type="match status" value="1"/>
</dbReference>
<evidence type="ECO:0000256" key="1">
    <source>
        <dbReference type="ARBA" id="ARBA00012513"/>
    </source>
</evidence>
<evidence type="ECO:0000313" key="13">
    <source>
        <dbReference type="Proteomes" id="UP000019132"/>
    </source>
</evidence>
<dbReference type="InterPro" id="IPR000719">
    <property type="entry name" value="Prot_kinase_dom"/>
</dbReference>
<reference evidence="12" key="3">
    <citation type="submission" date="2015-02" db="UniProtKB">
        <authorList>
            <consortium name="EnsemblProtists"/>
        </authorList>
    </citation>
    <scope>IDENTIFICATION</scope>
    <source>
        <strain evidence="12">DAOM BR144</strain>
    </source>
</reference>
<reference evidence="13" key="2">
    <citation type="submission" date="2010-04" db="EMBL/GenBank/DDBJ databases">
        <authorList>
            <person name="Buell R."/>
            <person name="Hamilton J."/>
            <person name="Hostetler J."/>
        </authorList>
    </citation>
    <scope>NUCLEOTIDE SEQUENCE [LARGE SCALE GENOMIC DNA]</scope>
    <source>
        <strain evidence="13">DAOM:BR144</strain>
    </source>
</reference>
<dbReference type="AlphaFoldDB" id="K3WLI5"/>
<evidence type="ECO:0000256" key="4">
    <source>
        <dbReference type="ARBA" id="ARBA00022737"/>
    </source>
</evidence>
<dbReference type="HOGENOM" id="CLU_308271_0_0_1"/>
<name>K3WLI5_GLOUD</name>
<keyword evidence="5 10" id="KW-0547">Nucleotide-binding</keyword>
<dbReference type="Gene3D" id="3.30.200.20">
    <property type="entry name" value="Phosphorylase Kinase, domain 1"/>
    <property type="match status" value="1"/>
</dbReference>
<evidence type="ECO:0000256" key="10">
    <source>
        <dbReference type="PROSITE-ProRule" id="PRU10141"/>
    </source>
</evidence>
<keyword evidence="6" id="KW-0418">Kinase</keyword>
<keyword evidence="2" id="KW-0723">Serine/threonine-protein kinase</keyword>
<dbReference type="InParanoid" id="K3WLI5"/>
<dbReference type="EnsemblProtists" id="PYU1_T005827">
    <property type="protein sequence ID" value="PYU1_T005827"/>
    <property type="gene ID" value="PYU1_G005815"/>
</dbReference>
<proteinExistence type="predicted"/>
<comment type="catalytic activity">
    <reaction evidence="8">
        <text>L-threonyl-[protein] + ATP = O-phospho-L-threonyl-[protein] + ADP + H(+)</text>
        <dbReference type="Rhea" id="RHEA:46608"/>
        <dbReference type="Rhea" id="RHEA-COMP:11060"/>
        <dbReference type="Rhea" id="RHEA-COMP:11605"/>
        <dbReference type="ChEBI" id="CHEBI:15378"/>
        <dbReference type="ChEBI" id="CHEBI:30013"/>
        <dbReference type="ChEBI" id="CHEBI:30616"/>
        <dbReference type="ChEBI" id="CHEBI:61977"/>
        <dbReference type="ChEBI" id="CHEBI:456216"/>
        <dbReference type="EC" id="2.7.11.1"/>
    </reaction>
</comment>
<feature type="domain" description="Protein kinase" evidence="11">
    <location>
        <begin position="4"/>
        <end position="527"/>
    </location>
</feature>
<dbReference type="EC" id="2.7.11.1" evidence="1"/>
<dbReference type="InterPro" id="IPR000357">
    <property type="entry name" value="HEAT"/>
</dbReference>
<keyword evidence="3" id="KW-0808">Transferase</keyword>
<keyword evidence="13" id="KW-1185">Reference proteome</keyword>
<dbReference type="Proteomes" id="UP000019132">
    <property type="component" value="Unassembled WGS sequence"/>
</dbReference>
<dbReference type="eggNOG" id="KOG0597">
    <property type="taxonomic scope" value="Eukaryota"/>
</dbReference>
<dbReference type="InterPro" id="IPR011009">
    <property type="entry name" value="Kinase-like_dom_sf"/>
</dbReference>
<accession>K3WLI5</accession>
<dbReference type="Gene3D" id="1.25.10.10">
    <property type="entry name" value="Leucine-rich Repeat Variant"/>
    <property type="match status" value="1"/>
</dbReference>
<dbReference type="EMBL" id="GL376573">
    <property type="status" value="NOT_ANNOTATED_CDS"/>
    <property type="molecule type" value="Genomic_DNA"/>
</dbReference>
<feature type="binding site" evidence="10">
    <location>
        <position position="33"/>
    </location>
    <ligand>
        <name>ATP</name>
        <dbReference type="ChEBI" id="CHEBI:30616"/>
    </ligand>
</feature>
<keyword evidence="4" id="KW-0677">Repeat</keyword>
<keyword evidence="7 10" id="KW-0067">ATP-binding</keyword>
<evidence type="ECO:0000256" key="2">
    <source>
        <dbReference type="ARBA" id="ARBA00022527"/>
    </source>
</evidence>
<evidence type="ECO:0000259" key="11">
    <source>
        <dbReference type="PROSITE" id="PS50011"/>
    </source>
</evidence>
<organism evidence="12 13">
    <name type="scientific">Globisporangium ultimum (strain ATCC 200006 / CBS 805.95 / DAOM BR144)</name>
    <name type="common">Pythium ultimum</name>
    <dbReference type="NCBI Taxonomy" id="431595"/>
    <lineage>
        <taxon>Eukaryota</taxon>
        <taxon>Sar</taxon>
        <taxon>Stramenopiles</taxon>
        <taxon>Oomycota</taxon>
        <taxon>Peronosporomycetes</taxon>
        <taxon>Pythiales</taxon>
        <taxon>Pythiaceae</taxon>
        <taxon>Globisporangium</taxon>
    </lineage>
</organism>
<dbReference type="SUPFAM" id="SSF56112">
    <property type="entry name" value="Protein kinase-like (PK-like)"/>
    <property type="match status" value="1"/>
</dbReference>
<comment type="catalytic activity">
    <reaction evidence="9">
        <text>L-seryl-[protein] + ATP = O-phospho-L-seryl-[protein] + ADP + H(+)</text>
        <dbReference type="Rhea" id="RHEA:17989"/>
        <dbReference type="Rhea" id="RHEA-COMP:9863"/>
        <dbReference type="Rhea" id="RHEA-COMP:11604"/>
        <dbReference type="ChEBI" id="CHEBI:15378"/>
        <dbReference type="ChEBI" id="CHEBI:29999"/>
        <dbReference type="ChEBI" id="CHEBI:30616"/>
        <dbReference type="ChEBI" id="CHEBI:83421"/>
        <dbReference type="ChEBI" id="CHEBI:456216"/>
        <dbReference type="EC" id="2.7.11.1"/>
    </reaction>
</comment>
<dbReference type="STRING" id="431595.K3WLI5"/>
<dbReference type="PROSITE" id="PS50011">
    <property type="entry name" value="PROTEIN_KINASE_DOM"/>
    <property type="match status" value="1"/>
</dbReference>
<evidence type="ECO:0000256" key="8">
    <source>
        <dbReference type="ARBA" id="ARBA00047899"/>
    </source>
</evidence>